<dbReference type="Gene3D" id="3.40.50.620">
    <property type="entry name" value="HUPs"/>
    <property type="match status" value="1"/>
</dbReference>
<accession>A0A6B2KXL0</accession>
<reference evidence="13" key="1">
    <citation type="journal article" date="2020" name="J. Eukaryot. Microbiol.">
        <title>De novo Sequencing, Assembly and Annotation of the Transcriptome for the Free-Living Testate Amoeba Arcella intermedia.</title>
        <authorList>
            <person name="Ribeiro G.M."/>
            <person name="Porfirio-Sousa A.L."/>
            <person name="Maurer-Alcala X.X."/>
            <person name="Katz L.A."/>
            <person name="Lahr D.J.G."/>
        </authorList>
    </citation>
    <scope>NUCLEOTIDE SEQUENCE</scope>
</reference>
<dbReference type="Gene3D" id="3.60.110.10">
    <property type="entry name" value="Carbon-nitrogen hydrolase"/>
    <property type="match status" value="1"/>
</dbReference>
<feature type="compositionally biased region" description="Low complexity" evidence="11">
    <location>
        <begin position="799"/>
        <end position="812"/>
    </location>
</feature>
<dbReference type="InterPro" id="IPR014445">
    <property type="entry name" value="Gln-dep_NAD_synthase"/>
</dbReference>
<evidence type="ECO:0000256" key="5">
    <source>
        <dbReference type="ARBA" id="ARBA00022741"/>
    </source>
</evidence>
<evidence type="ECO:0000256" key="6">
    <source>
        <dbReference type="ARBA" id="ARBA00022840"/>
    </source>
</evidence>
<dbReference type="InterPro" id="IPR003010">
    <property type="entry name" value="C-N_Hydrolase"/>
</dbReference>
<dbReference type="FunFam" id="3.40.50.620:FF:000036">
    <property type="entry name" value="Glutamine-dependent NAD(+) synthetase"/>
    <property type="match status" value="1"/>
</dbReference>
<feature type="coiled-coil region" evidence="10">
    <location>
        <begin position="705"/>
        <end position="732"/>
    </location>
</feature>
<evidence type="ECO:0000256" key="3">
    <source>
        <dbReference type="ARBA" id="ARBA00012743"/>
    </source>
</evidence>
<keyword evidence="6" id="KW-0067">ATP-binding</keyword>
<dbReference type="SUPFAM" id="SSF52402">
    <property type="entry name" value="Adenine nucleotide alpha hydrolases-like"/>
    <property type="match status" value="1"/>
</dbReference>
<organism evidence="13">
    <name type="scientific">Arcella intermedia</name>
    <dbReference type="NCBI Taxonomy" id="1963864"/>
    <lineage>
        <taxon>Eukaryota</taxon>
        <taxon>Amoebozoa</taxon>
        <taxon>Tubulinea</taxon>
        <taxon>Elardia</taxon>
        <taxon>Arcellinida</taxon>
        <taxon>Sphaerothecina</taxon>
        <taxon>Arcellidae</taxon>
        <taxon>Arcella</taxon>
    </lineage>
</organism>
<dbReference type="FunFam" id="3.60.110.10:FF:000003">
    <property type="entry name" value="Glutamine-dependent NAD(+) synthetase"/>
    <property type="match status" value="1"/>
</dbReference>
<protein>
    <recommendedName>
        <fullName evidence="3">NAD(+) synthase (glutamine-hydrolyzing)</fullName>
        <ecNumber evidence="3">6.3.5.1</ecNumber>
    </recommendedName>
    <alternativeName>
        <fullName evidence="8">NAD(+) synthase [glutamine-hydrolyzing]</fullName>
    </alternativeName>
</protein>
<dbReference type="PANTHER" id="PTHR23090:SF9">
    <property type="entry name" value="GLUTAMINE-DEPENDENT NAD(+) SYNTHETASE"/>
    <property type="match status" value="1"/>
</dbReference>
<sequence length="864" mass="95966">MKLVTLATCNLAQWALDFEGNLDRIKQSIIVAKQKGARYRLGPELEVSGYGCEDHFLEGDTFLHSWQCIAELLTSDLTDDILCDIGMPVFHHNVRYNCRVFLLNRKIVMIRPKLALADDGNYREARWFTAWQHRFQVEEYYLPRIVRSITGQTTVPIGDCCIALDDTALAPETCEELFTPNAPHIPLSLDGIEIITNGSGSHHQLRKLNTRVELMRSATSKCGGIYLYANHQCCDGGRLYFDGCAMILINGKVVAQGSQFSIHEVEVVTATVNLEDVRQYRGGMASRGIQAASAHKIQRIPCSFALTTRSVIQKPTPPVEPKYHLPEEEIALGPACWMWDYLRRSGLSGFFLPLSGGADSAATATIIGIMCNLLFKEYTAGNQQVITDVRRVGNYQKGEAPVSAKDLCSRIFVTCYMATRHSSSETRGNAQRLAEEIGARHIFIQIDPIVEGITKVFQTQEPQPLNINPSFQGSLTENLALQNIQARSRMVLSYFMAQLSLWSQNRLGSLLVVGSANVAEALRGYFTKYDCSSADINPIGGISKLDLRNFLLWASSDAPLSPQYKTLHSIAHATPTAELTPVTDGNIQKDEDDMKMTYAELERYGKLRKVEFCGPISMFSKLVSEWPHLEPKEVAEKVKRFFYYYSINRHKLTTLTPSYHAENYSPDDNRFDLRPFLYNSKWTYQFKKIDELVGMMEEEMGVKREKGKEQSVEDLEKELREAQLKVEMLQVRLAAKKSPSPGLPPQGEVPKSGVVAATVAEGKGQPEGSPKVEVAVAGVKGQVEGSPVPEVKGQPESDPTIAAPTTATQQTPEVKGQPESDPTIAAPTTATQQTSPRPSNQKPKPTPPSKPTPGGQKKYTPKKK</sequence>
<dbReference type="HAMAP" id="MF_02090">
    <property type="entry name" value="NadE_glutamine_dep"/>
    <property type="match status" value="1"/>
</dbReference>
<dbReference type="EC" id="6.3.5.1" evidence="3"/>
<evidence type="ECO:0000256" key="11">
    <source>
        <dbReference type="SAM" id="MobiDB-lite"/>
    </source>
</evidence>
<feature type="region of interest" description="Disordered" evidence="11">
    <location>
        <begin position="778"/>
        <end position="864"/>
    </location>
</feature>
<dbReference type="InterPro" id="IPR036526">
    <property type="entry name" value="C-N_Hydrolase_sf"/>
</dbReference>
<keyword evidence="10" id="KW-0175">Coiled coil</keyword>
<keyword evidence="4" id="KW-0436">Ligase</keyword>
<dbReference type="InterPro" id="IPR022310">
    <property type="entry name" value="NAD/GMP_synthase"/>
</dbReference>
<proteinExistence type="inferred from homology"/>
<evidence type="ECO:0000256" key="7">
    <source>
        <dbReference type="ARBA" id="ARBA00023027"/>
    </source>
</evidence>
<dbReference type="GO" id="GO:0009435">
    <property type="term" value="P:NAD+ biosynthetic process"/>
    <property type="evidence" value="ECO:0007669"/>
    <property type="project" value="UniProtKB-UniPathway"/>
</dbReference>
<dbReference type="Pfam" id="PF02540">
    <property type="entry name" value="NAD_synthase"/>
    <property type="match status" value="1"/>
</dbReference>
<evidence type="ECO:0000256" key="9">
    <source>
        <dbReference type="ARBA" id="ARBA00052340"/>
    </source>
</evidence>
<comment type="catalytic activity">
    <reaction evidence="9">
        <text>deamido-NAD(+) + L-glutamine + ATP + H2O = L-glutamate + AMP + diphosphate + NAD(+) + H(+)</text>
        <dbReference type="Rhea" id="RHEA:24384"/>
        <dbReference type="ChEBI" id="CHEBI:15377"/>
        <dbReference type="ChEBI" id="CHEBI:15378"/>
        <dbReference type="ChEBI" id="CHEBI:29985"/>
        <dbReference type="ChEBI" id="CHEBI:30616"/>
        <dbReference type="ChEBI" id="CHEBI:33019"/>
        <dbReference type="ChEBI" id="CHEBI:57540"/>
        <dbReference type="ChEBI" id="CHEBI:58359"/>
        <dbReference type="ChEBI" id="CHEBI:58437"/>
        <dbReference type="ChEBI" id="CHEBI:456215"/>
        <dbReference type="EC" id="6.3.5.1"/>
    </reaction>
</comment>
<dbReference type="InterPro" id="IPR003694">
    <property type="entry name" value="NAD_synthase"/>
</dbReference>
<name>A0A6B2KXL0_9EUKA</name>
<evidence type="ECO:0000256" key="1">
    <source>
        <dbReference type="ARBA" id="ARBA00005188"/>
    </source>
</evidence>
<dbReference type="GO" id="GO:0005737">
    <property type="term" value="C:cytoplasm"/>
    <property type="evidence" value="ECO:0007669"/>
    <property type="project" value="InterPro"/>
</dbReference>
<evidence type="ECO:0000259" key="12">
    <source>
        <dbReference type="PROSITE" id="PS50263"/>
    </source>
</evidence>
<feature type="compositionally biased region" description="Low complexity" evidence="11">
    <location>
        <begin position="822"/>
        <end position="843"/>
    </location>
</feature>
<evidence type="ECO:0000256" key="2">
    <source>
        <dbReference type="ARBA" id="ARBA00007145"/>
    </source>
</evidence>
<keyword evidence="5" id="KW-0547">Nucleotide-binding</keyword>
<dbReference type="SUPFAM" id="SSF56317">
    <property type="entry name" value="Carbon-nitrogen hydrolase"/>
    <property type="match status" value="1"/>
</dbReference>
<dbReference type="EMBL" id="GIBP01000524">
    <property type="protein sequence ID" value="NDV29493.1"/>
    <property type="molecule type" value="Transcribed_RNA"/>
</dbReference>
<dbReference type="Pfam" id="PF00795">
    <property type="entry name" value="CN_hydrolase"/>
    <property type="match status" value="1"/>
</dbReference>
<evidence type="ECO:0000256" key="4">
    <source>
        <dbReference type="ARBA" id="ARBA00022598"/>
    </source>
</evidence>
<dbReference type="GO" id="GO:0005524">
    <property type="term" value="F:ATP binding"/>
    <property type="evidence" value="ECO:0007669"/>
    <property type="project" value="UniProtKB-KW"/>
</dbReference>
<dbReference type="GO" id="GO:0004359">
    <property type="term" value="F:glutaminase activity"/>
    <property type="evidence" value="ECO:0007669"/>
    <property type="project" value="InterPro"/>
</dbReference>
<comment type="pathway">
    <text evidence="1">Cofactor biosynthesis; NAD(+) biosynthesis; NAD(+) from deamido-NAD(+) (L-Gln route): step 1/1.</text>
</comment>
<dbReference type="PROSITE" id="PS50263">
    <property type="entry name" value="CN_HYDROLASE"/>
    <property type="match status" value="1"/>
</dbReference>
<dbReference type="GO" id="GO:0003952">
    <property type="term" value="F:NAD+ synthase (glutamine-hydrolyzing) activity"/>
    <property type="evidence" value="ECO:0007669"/>
    <property type="project" value="UniProtKB-EC"/>
</dbReference>
<dbReference type="AlphaFoldDB" id="A0A6B2KXL0"/>
<dbReference type="UniPathway" id="UPA00253">
    <property type="reaction ID" value="UER00334"/>
</dbReference>
<dbReference type="CDD" id="cd07570">
    <property type="entry name" value="GAT_Gln-NAD-synth"/>
    <property type="match status" value="1"/>
</dbReference>
<dbReference type="PANTHER" id="PTHR23090">
    <property type="entry name" value="NH 3 /GLUTAMINE-DEPENDENT NAD + SYNTHETASE"/>
    <property type="match status" value="1"/>
</dbReference>
<keyword evidence="7" id="KW-0520">NAD</keyword>
<comment type="similarity">
    <text evidence="2">In the C-terminal section; belongs to the NAD synthetase family.</text>
</comment>
<dbReference type="InterPro" id="IPR014729">
    <property type="entry name" value="Rossmann-like_a/b/a_fold"/>
</dbReference>
<dbReference type="NCBIfam" id="TIGR00552">
    <property type="entry name" value="nadE"/>
    <property type="match status" value="1"/>
</dbReference>
<dbReference type="CDD" id="cd00553">
    <property type="entry name" value="NAD_synthase"/>
    <property type="match status" value="1"/>
</dbReference>
<feature type="domain" description="CN hydrolase" evidence="12">
    <location>
        <begin position="4"/>
        <end position="274"/>
    </location>
</feature>
<evidence type="ECO:0000256" key="10">
    <source>
        <dbReference type="SAM" id="Coils"/>
    </source>
</evidence>
<evidence type="ECO:0000313" key="13">
    <source>
        <dbReference type="EMBL" id="NDV29493.1"/>
    </source>
</evidence>
<evidence type="ECO:0000256" key="8">
    <source>
        <dbReference type="ARBA" id="ARBA00030681"/>
    </source>
</evidence>